<proteinExistence type="predicted"/>
<name>A0A6J5Q8H0_9CAUD</name>
<evidence type="ECO:0000313" key="2">
    <source>
        <dbReference type="EMBL" id="CAB4178687.1"/>
    </source>
</evidence>
<dbReference type="EMBL" id="LR796970">
    <property type="protein sequence ID" value="CAB4178687.1"/>
    <property type="molecule type" value="Genomic_DNA"/>
</dbReference>
<accession>A0A6J5Q8H0</accession>
<protein>
    <submittedName>
        <fullName evidence="2">Uncharacterized protein</fullName>
    </submittedName>
</protein>
<reference evidence="2" key="1">
    <citation type="submission" date="2020-05" db="EMBL/GenBank/DDBJ databases">
        <authorList>
            <person name="Chiriac C."/>
            <person name="Salcher M."/>
            <person name="Ghai R."/>
            <person name="Kavagutti S V."/>
        </authorList>
    </citation>
    <scope>NUCLEOTIDE SEQUENCE</scope>
</reference>
<gene>
    <name evidence="2" type="ORF">UFOVP1020_28</name>
    <name evidence="3" type="ORF">UFOVP1170_23</name>
    <name evidence="4" type="ORF">UFOVP1621_22</name>
    <name evidence="1" type="ORF">UFOVP512_33</name>
</gene>
<evidence type="ECO:0000313" key="3">
    <source>
        <dbReference type="EMBL" id="CAB4187965.1"/>
    </source>
</evidence>
<dbReference type="EMBL" id="LR797500">
    <property type="protein sequence ID" value="CAB4220369.1"/>
    <property type="molecule type" value="Genomic_DNA"/>
</dbReference>
<sequence>MSQVYAHAAPKPITKTQSVHDCHVGSGSYAAWYRSKAYAAATETASCESSIHPIRMDEV</sequence>
<evidence type="ECO:0000313" key="1">
    <source>
        <dbReference type="EMBL" id="CAB4147572.1"/>
    </source>
</evidence>
<dbReference type="EMBL" id="LR797115">
    <property type="protein sequence ID" value="CAB4187965.1"/>
    <property type="molecule type" value="Genomic_DNA"/>
</dbReference>
<dbReference type="EMBL" id="LR796488">
    <property type="protein sequence ID" value="CAB4147572.1"/>
    <property type="molecule type" value="Genomic_DNA"/>
</dbReference>
<organism evidence="2">
    <name type="scientific">uncultured Caudovirales phage</name>
    <dbReference type="NCBI Taxonomy" id="2100421"/>
    <lineage>
        <taxon>Viruses</taxon>
        <taxon>Duplodnaviria</taxon>
        <taxon>Heunggongvirae</taxon>
        <taxon>Uroviricota</taxon>
        <taxon>Caudoviricetes</taxon>
        <taxon>Peduoviridae</taxon>
        <taxon>Maltschvirus</taxon>
        <taxon>Maltschvirus maltsch</taxon>
    </lineage>
</organism>
<evidence type="ECO:0000313" key="4">
    <source>
        <dbReference type="EMBL" id="CAB4220369.1"/>
    </source>
</evidence>